<dbReference type="EMBL" id="NVYO01000001">
    <property type="protein sequence ID" value="PBQ23623.1"/>
    <property type="molecule type" value="Genomic_DNA"/>
</dbReference>
<feature type="transmembrane region" description="Helical" evidence="8">
    <location>
        <begin position="154"/>
        <end position="175"/>
    </location>
</feature>
<dbReference type="Proteomes" id="UP000676478">
    <property type="component" value="Unassembled WGS sequence"/>
</dbReference>
<keyword evidence="6 8" id="KW-1133">Transmembrane helix</keyword>
<reference evidence="10 11" key="1">
    <citation type="submission" date="2017-09" db="EMBL/GenBank/DDBJ databases">
        <title>Genome sequence of Lactobacillus brevis D7.</title>
        <authorList>
            <person name="Kwon M.-S."/>
            <person name="Lim S.K."/>
            <person name="Choi H.-J."/>
        </authorList>
    </citation>
    <scope>NUCLEOTIDE SEQUENCE [LARGE SCALE GENOMIC DNA]</scope>
    <source>
        <strain evidence="10 11">D7</strain>
    </source>
</reference>
<accession>A0A0C1MDD9</accession>
<feature type="transmembrane region" description="Helical" evidence="8">
    <location>
        <begin position="55"/>
        <end position="78"/>
    </location>
</feature>
<evidence type="ECO:0000256" key="8">
    <source>
        <dbReference type="SAM" id="Phobius"/>
    </source>
</evidence>
<dbReference type="Pfam" id="PF09721">
    <property type="entry name" value="Exosortase_EpsH"/>
    <property type="match status" value="1"/>
</dbReference>
<keyword evidence="4 8" id="KW-0812">Transmembrane</keyword>
<dbReference type="OrthoDB" id="1915311at2"/>
<feature type="transmembrane region" description="Helical" evidence="8">
    <location>
        <begin position="122"/>
        <end position="148"/>
    </location>
</feature>
<organism evidence="9 12">
    <name type="scientific">Levilactobacillus brevis</name>
    <name type="common">Lactobacillus brevis</name>
    <dbReference type="NCBI Taxonomy" id="1580"/>
    <lineage>
        <taxon>Bacteria</taxon>
        <taxon>Bacillati</taxon>
        <taxon>Bacillota</taxon>
        <taxon>Bacilli</taxon>
        <taxon>Lactobacillales</taxon>
        <taxon>Lactobacillaceae</taxon>
        <taxon>Levilactobacillus</taxon>
    </lineage>
</organism>
<name>A0A0C1MDD9_LEVBR</name>
<evidence type="ECO:0000313" key="12">
    <source>
        <dbReference type="Proteomes" id="UP000676478"/>
    </source>
</evidence>
<sequence>MNIKILLGIVIWLYGLSVLKRARLSAFYFIVGSAGLFFILTAISRPYWVWFFTHAVIHGVAFFGTLSHWCTIMFKMGLVYITNTGNPVVMSIDYECSGIIETCAFVALVVFFPMYQRKEKVFYAVFGVLYIYAINVLRLVVVIIIVHFGGGETFFLAHSVIGRLLFYVLVIALYYNVFTYSQLARGIYREFIDWRQEKS</sequence>
<dbReference type="Proteomes" id="UP000217918">
    <property type="component" value="Unassembled WGS sequence"/>
</dbReference>
<evidence type="ECO:0000256" key="1">
    <source>
        <dbReference type="ARBA" id="ARBA00004651"/>
    </source>
</evidence>
<evidence type="ECO:0000313" key="11">
    <source>
        <dbReference type="Proteomes" id="UP000217918"/>
    </source>
</evidence>
<evidence type="ECO:0000313" key="10">
    <source>
        <dbReference type="EMBL" id="PBQ23623.1"/>
    </source>
</evidence>
<keyword evidence="5" id="KW-0378">Hydrolase</keyword>
<evidence type="ECO:0000256" key="3">
    <source>
        <dbReference type="ARBA" id="ARBA00022670"/>
    </source>
</evidence>
<protein>
    <submittedName>
        <fullName evidence="9">Exosortase family protein XrtG</fullName>
    </submittedName>
</protein>
<gene>
    <name evidence="9" type="primary">xrtG</name>
    <name evidence="10" type="ORF">CNR29_06215</name>
    <name evidence="9" type="ORF">JK167_01015</name>
</gene>
<keyword evidence="7 8" id="KW-0472">Membrane</keyword>
<dbReference type="GO" id="GO:0006508">
    <property type="term" value="P:proteolysis"/>
    <property type="evidence" value="ECO:0007669"/>
    <property type="project" value="UniProtKB-KW"/>
</dbReference>
<comment type="caution">
    <text evidence="9">The sequence shown here is derived from an EMBL/GenBank/DDBJ whole genome shotgun (WGS) entry which is preliminary data.</text>
</comment>
<dbReference type="InterPro" id="IPR019127">
    <property type="entry name" value="Exosortase"/>
</dbReference>
<dbReference type="InterPro" id="IPR026392">
    <property type="entry name" value="Exo/Archaeosortase_dom"/>
</dbReference>
<dbReference type="GO" id="GO:0005886">
    <property type="term" value="C:plasma membrane"/>
    <property type="evidence" value="ECO:0007669"/>
    <property type="project" value="UniProtKB-SubCell"/>
</dbReference>
<comment type="subcellular location">
    <subcellularLocation>
        <location evidence="1">Cell membrane</location>
        <topology evidence="1">Multi-pass membrane protein</topology>
    </subcellularLocation>
</comment>
<dbReference type="NCBIfam" id="TIGR03110">
    <property type="entry name" value="exosort_Gpos"/>
    <property type="match status" value="1"/>
</dbReference>
<dbReference type="InterPro" id="IPR017541">
    <property type="entry name" value="Exosort-XrtG"/>
</dbReference>
<evidence type="ECO:0000313" key="9">
    <source>
        <dbReference type="EMBL" id="MBS1009411.1"/>
    </source>
</evidence>
<dbReference type="RefSeq" id="WP_021742627.1">
    <property type="nucleotide sequence ID" value="NZ_CAKMAP010000002.1"/>
</dbReference>
<evidence type="ECO:0000256" key="2">
    <source>
        <dbReference type="ARBA" id="ARBA00022475"/>
    </source>
</evidence>
<evidence type="ECO:0000256" key="6">
    <source>
        <dbReference type="ARBA" id="ARBA00022989"/>
    </source>
</evidence>
<evidence type="ECO:0000256" key="4">
    <source>
        <dbReference type="ARBA" id="ARBA00022692"/>
    </source>
</evidence>
<dbReference type="NCBIfam" id="TIGR04178">
    <property type="entry name" value="exo_archaeo"/>
    <property type="match status" value="1"/>
</dbReference>
<evidence type="ECO:0000256" key="7">
    <source>
        <dbReference type="ARBA" id="ARBA00023136"/>
    </source>
</evidence>
<keyword evidence="2" id="KW-1003">Cell membrane</keyword>
<dbReference type="EMBL" id="JAERKF010000001">
    <property type="protein sequence ID" value="MBS1009411.1"/>
    <property type="molecule type" value="Genomic_DNA"/>
</dbReference>
<dbReference type="GeneID" id="56992896"/>
<proteinExistence type="predicted"/>
<dbReference type="GO" id="GO:0008233">
    <property type="term" value="F:peptidase activity"/>
    <property type="evidence" value="ECO:0007669"/>
    <property type="project" value="UniProtKB-KW"/>
</dbReference>
<reference evidence="9" key="2">
    <citation type="submission" date="2020-12" db="EMBL/GenBank/DDBJ databases">
        <authorList>
            <person name="Mcmullen J.G."/>
        </authorList>
    </citation>
    <scope>NUCLEOTIDE SEQUENCE</scope>
    <source>
        <strain evidence="9">Dm-2019-70</strain>
    </source>
</reference>
<reference evidence="9" key="3">
    <citation type="submission" date="2022-09" db="EMBL/GenBank/DDBJ databases">
        <title>Genome-inferred correspondence between phylogeny and metabolic traits in the wild Drosophila gut microbiome.</title>
        <authorList>
            <person name="Bueno E."/>
            <person name="Blow F."/>
            <person name="Douglas A.E."/>
        </authorList>
    </citation>
    <scope>NUCLEOTIDE SEQUENCE</scope>
    <source>
        <strain evidence="9">Dm-2019-70</strain>
    </source>
</reference>
<keyword evidence="3" id="KW-0645">Protease</keyword>
<feature type="transmembrane region" description="Helical" evidence="8">
    <location>
        <begin position="27"/>
        <end position="48"/>
    </location>
</feature>
<evidence type="ECO:0000256" key="5">
    <source>
        <dbReference type="ARBA" id="ARBA00022801"/>
    </source>
</evidence>
<dbReference type="AlphaFoldDB" id="A0A0C1MDD9"/>